<feature type="transmembrane region" description="Helical" evidence="2">
    <location>
        <begin position="138"/>
        <end position="169"/>
    </location>
</feature>
<evidence type="ECO:0000313" key="4">
    <source>
        <dbReference type="Proteomes" id="UP000275401"/>
    </source>
</evidence>
<feature type="transmembrane region" description="Helical" evidence="2">
    <location>
        <begin position="272"/>
        <end position="291"/>
    </location>
</feature>
<comment type="caution">
    <text evidence="3">The sequence shown here is derived from an EMBL/GenBank/DDBJ whole genome shotgun (WGS) entry which is preliminary data.</text>
</comment>
<dbReference type="AlphaFoldDB" id="A0A3M8U1K5"/>
<feature type="compositionally biased region" description="Basic and acidic residues" evidence="1">
    <location>
        <begin position="21"/>
        <end position="36"/>
    </location>
</feature>
<feature type="transmembrane region" description="Helical" evidence="2">
    <location>
        <begin position="243"/>
        <end position="265"/>
    </location>
</feature>
<sequence>MTGRKQQETSAVRGSAAPEAGADRPVRAPEGPDRTARNAPRPGPRRQRPFRGPLRAELTRWFGPVVGATVLVTLLFAMADKADRWLIAWVSTTDHLRTAGLLLGGPLAAAAACWQGGRERRRGTADLLATMPRTPLRRALLAAAPTVLWPVAGYLLTAAVCLVATWRYASYGRPWVSLIAADATALGALGVLGFLAGRVVPWRLAPPLVAVSTYLALGLPGYSESAVTWLSPVLDESFFTDRPLWWCAPVSMMWTAGLAGAALLAYAARRRVVALVPLAAAATAAALLMQLGTEGPWRPDPAAAALVCDDGTPQVCASRVHARMLPGASAALAGLSAKLRGVPNAPVRVVENETWAARKTDARVSGWDTYFRRNRITEPELFAHNAAADAAAPTSCPDPEAHSRSDDISTAVVDWLAPMPGWDDPVFGPPPPLYTRTLTRLRTMPEQERTRWLGDYLAAARSCRLERVTAP</sequence>
<feature type="transmembrane region" description="Helical" evidence="2">
    <location>
        <begin position="175"/>
        <end position="197"/>
    </location>
</feature>
<gene>
    <name evidence="3" type="ORF">EEJ42_36370</name>
</gene>
<evidence type="ECO:0000313" key="3">
    <source>
        <dbReference type="EMBL" id="RNF98326.1"/>
    </source>
</evidence>
<evidence type="ECO:0000256" key="2">
    <source>
        <dbReference type="SAM" id="Phobius"/>
    </source>
</evidence>
<keyword evidence="2" id="KW-0472">Membrane</keyword>
<dbReference type="EMBL" id="RIBZ01000704">
    <property type="protein sequence ID" value="RNF98326.1"/>
    <property type="molecule type" value="Genomic_DNA"/>
</dbReference>
<reference evidence="3 4" key="1">
    <citation type="submission" date="2018-11" db="EMBL/GenBank/DDBJ databases">
        <title>The Potential of Streptomyces as Biocontrol Agents against the Tomato grey mould, Botrytis cinerea (Gray mold) Frontiers in Microbiology.</title>
        <authorList>
            <person name="Li D."/>
        </authorList>
    </citation>
    <scope>NUCLEOTIDE SEQUENCE [LARGE SCALE GENOMIC DNA]</scope>
    <source>
        <strain evidence="3 4">NEAU-LD23</strain>
    </source>
</reference>
<organism evidence="3 4">
    <name type="scientific">Streptomyces botrytidirepellens</name>
    <dbReference type="NCBI Taxonomy" id="2486417"/>
    <lineage>
        <taxon>Bacteria</taxon>
        <taxon>Bacillati</taxon>
        <taxon>Actinomycetota</taxon>
        <taxon>Actinomycetes</taxon>
        <taxon>Kitasatosporales</taxon>
        <taxon>Streptomycetaceae</taxon>
        <taxon>Streptomyces</taxon>
    </lineage>
</organism>
<dbReference type="RefSeq" id="WP_123106466.1">
    <property type="nucleotide sequence ID" value="NZ_RIBZ01000704.1"/>
</dbReference>
<feature type="transmembrane region" description="Helical" evidence="2">
    <location>
        <begin position="61"/>
        <end position="79"/>
    </location>
</feature>
<name>A0A3M8U1K5_9ACTN</name>
<protein>
    <submittedName>
        <fullName evidence="3">Uncharacterized protein</fullName>
    </submittedName>
</protein>
<feature type="transmembrane region" description="Helical" evidence="2">
    <location>
        <begin position="204"/>
        <end position="223"/>
    </location>
</feature>
<dbReference type="Proteomes" id="UP000275401">
    <property type="component" value="Unassembled WGS sequence"/>
</dbReference>
<proteinExistence type="predicted"/>
<accession>A0A3M8U1K5</accession>
<feature type="transmembrane region" description="Helical" evidence="2">
    <location>
        <begin position="99"/>
        <end position="117"/>
    </location>
</feature>
<keyword evidence="2" id="KW-1133">Transmembrane helix</keyword>
<keyword evidence="4" id="KW-1185">Reference proteome</keyword>
<feature type="region of interest" description="Disordered" evidence="1">
    <location>
        <begin position="1"/>
        <end position="52"/>
    </location>
</feature>
<evidence type="ECO:0000256" key="1">
    <source>
        <dbReference type="SAM" id="MobiDB-lite"/>
    </source>
</evidence>
<keyword evidence="2" id="KW-0812">Transmembrane</keyword>